<comment type="caution">
    <text evidence="2">The sequence shown here is derived from an EMBL/GenBank/DDBJ whole genome shotgun (WGS) entry which is preliminary data.</text>
</comment>
<keyword evidence="1" id="KW-1133">Transmembrane helix</keyword>
<reference evidence="2 3" key="1">
    <citation type="submission" date="2018-06" db="EMBL/GenBank/DDBJ databases">
        <authorList>
            <consortium name="PulseNet: The National Subtyping Network for Foodborne Disease Surveillance"/>
            <person name="Tarr C.L."/>
            <person name="Trees E."/>
            <person name="Katz L.S."/>
            <person name="Carleton-Romer H.A."/>
            <person name="Stroika S."/>
            <person name="Kucerova Z."/>
            <person name="Roache K.F."/>
            <person name="Sabol A.L."/>
            <person name="Besser J."/>
            <person name="Gerner-Smidt P."/>
        </authorList>
    </citation>
    <scope>NUCLEOTIDE SEQUENCE [LARGE SCALE GENOMIC DNA]</scope>
    <source>
        <strain evidence="2 3">PNUSAC003104</strain>
    </source>
</reference>
<keyword evidence="1" id="KW-0472">Membrane</keyword>
<keyword evidence="3" id="KW-1185">Reference proteome</keyword>
<evidence type="ECO:0000313" key="2">
    <source>
        <dbReference type="EMBL" id="EAJ1622779.1"/>
    </source>
</evidence>
<evidence type="ECO:0000256" key="1">
    <source>
        <dbReference type="SAM" id="Phobius"/>
    </source>
</evidence>
<dbReference type="AlphaFoldDB" id="A0A7U8B4Z5"/>
<protein>
    <submittedName>
        <fullName evidence="2">Uncharacterized protein</fullName>
    </submittedName>
</protein>
<keyword evidence="1" id="KW-0812">Transmembrane</keyword>
<organism evidence="2 3">
    <name type="scientific">Campylobacter upsaliensis</name>
    <dbReference type="NCBI Taxonomy" id="28080"/>
    <lineage>
        <taxon>Bacteria</taxon>
        <taxon>Pseudomonadati</taxon>
        <taxon>Campylobacterota</taxon>
        <taxon>Epsilonproteobacteria</taxon>
        <taxon>Campylobacterales</taxon>
        <taxon>Campylobacteraceae</taxon>
        <taxon>Campylobacter</taxon>
    </lineage>
</organism>
<proteinExistence type="predicted"/>
<evidence type="ECO:0000313" key="3">
    <source>
        <dbReference type="Proteomes" id="UP000535305"/>
    </source>
</evidence>
<accession>A0A7U8B4Z5</accession>
<gene>
    <name evidence="2" type="ORF">CT510_09055</name>
</gene>
<dbReference type="EMBL" id="AABVLA010000053">
    <property type="protein sequence ID" value="EAJ1622779.1"/>
    <property type="molecule type" value="Genomic_DNA"/>
</dbReference>
<name>A0A7U8B4Z5_CAMUP</name>
<feature type="transmembrane region" description="Helical" evidence="1">
    <location>
        <begin position="20"/>
        <end position="40"/>
    </location>
</feature>
<sequence>MTQQDKDSNLVYRNELNVLSFPKFTAMDFNIFFTICYYASNHYKKYGMKKLIRSFKTNLKKIMTKK</sequence>
<dbReference type="Proteomes" id="UP000535305">
    <property type="component" value="Unassembled WGS sequence"/>
</dbReference>